<dbReference type="PANTHER" id="PTHR40763">
    <property type="entry name" value="MEMBRANE PROTEIN-RELATED"/>
    <property type="match status" value="1"/>
</dbReference>
<sequence length="230" mass="24904">MSGPDPEQKEGQKEGQEQGREQGQEKQQEQASRLRVGDADRHETAERLREAAGEGRLDLEELEERLEACFAARTYADLAELTIDLPAATGSAPVVRPASAPATTSGPLPAGHAERSTHVAVFSGVVRRGRWRAPRRFRALAWWGGVELDLREAAWPGDTMEIAASAVMGGVHVVVGPEVEVVMEGIGIMSGYEGPRDHQAVAVPDQPARTLRVTGFAVWGAVAVERRERD</sequence>
<evidence type="ECO:0000259" key="2">
    <source>
        <dbReference type="Pfam" id="PF08044"/>
    </source>
</evidence>
<dbReference type="RefSeq" id="WP_250828322.1">
    <property type="nucleotide sequence ID" value="NZ_JAMOIL010000027.1"/>
</dbReference>
<gene>
    <name evidence="3" type="ORF">M8330_17165</name>
</gene>
<proteinExistence type="predicted"/>
<feature type="compositionally biased region" description="Basic and acidic residues" evidence="1">
    <location>
        <begin position="1"/>
        <end position="28"/>
    </location>
</feature>
<feature type="domain" description="DUF1707" evidence="2">
    <location>
        <begin position="34"/>
        <end position="86"/>
    </location>
</feature>
<reference evidence="3" key="1">
    <citation type="submission" date="2022-05" db="EMBL/GenBank/DDBJ databases">
        <authorList>
            <person name="Tuo L."/>
        </authorList>
    </citation>
    <scope>NUCLEOTIDE SEQUENCE</scope>
    <source>
        <strain evidence="3">BSK12Z-4</strain>
    </source>
</reference>
<dbReference type="PANTHER" id="PTHR40763:SF4">
    <property type="entry name" value="DUF1707 DOMAIN-CONTAINING PROTEIN"/>
    <property type="match status" value="1"/>
</dbReference>
<comment type="caution">
    <text evidence="3">The sequence shown here is derived from an EMBL/GenBank/DDBJ whole genome shotgun (WGS) entry which is preliminary data.</text>
</comment>
<name>A0A9X2DAG0_9ACTN</name>
<dbReference type="InterPro" id="IPR012551">
    <property type="entry name" value="DUF1707_SHOCT-like"/>
</dbReference>
<evidence type="ECO:0000313" key="3">
    <source>
        <dbReference type="EMBL" id="MCM0622024.1"/>
    </source>
</evidence>
<dbReference type="Pfam" id="PF08044">
    <property type="entry name" value="DUF1707"/>
    <property type="match status" value="1"/>
</dbReference>
<accession>A0A9X2DAG0</accession>
<dbReference type="AlphaFoldDB" id="A0A9X2DAG0"/>
<protein>
    <submittedName>
        <fullName evidence="3">DUF1707 domain-containing protein</fullName>
    </submittedName>
</protein>
<feature type="compositionally biased region" description="Basic and acidic residues" evidence="1">
    <location>
        <begin position="35"/>
        <end position="52"/>
    </location>
</feature>
<dbReference type="Proteomes" id="UP001139485">
    <property type="component" value="Unassembled WGS sequence"/>
</dbReference>
<dbReference type="EMBL" id="JAMOIL010000027">
    <property type="protein sequence ID" value="MCM0622024.1"/>
    <property type="molecule type" value="Genomic_DNA"/>
</dbReference>
<feature type="region of interest" description="Disordered" evidence="1">
    <location>
        <begin position="1"/>
        <end position="52"/>
    </location>
</feature>
<evidence type="ECO:0000313" key="4">
    <source>
        <dbReference type="Proteomes" id="UP001139485"/>
    </source>
</evidence>
<organism evidence="3 4">
    <name type="scientific">Nocardioides bruguierae</name>
    <dbReference type="NCBI Taxonomy" id="2945102"/>
    <lineage>
        <taxon>Bacteria</taxon>
        <taxon>Bacillati</taxon>
        <taxon>Actinomycetota</taxon>
        <taxon>Actinomycetes</taxon>
        <taxon>Propionibacteriales</taxon>
        <taxon>Nocardioidaceae</taxon>
        <taxon>Nocardioides</taxon>
    </lineage>
</organism>
<evidence type="ECO:0000256" key="1">
    <source>
        <dbReference type="SAM" id="MobiDB-lite"/>
    </source>
</evidence>
<keyword evidence="4" id="KW-1185">Reference proteome</keyword>